<dbReference type="PANTHER" id="PTHR46513">
    <property type="entry name" value="VITELLOGENIN RECEPTOR-LIKE PROTEIN-RELATED-RELATED"/>
    <property type="match status" value="1"/>
</dbReference>
<dbReference type="GO" id="GO:0042813">
    <property type="term" value="F:Wnt receptor activity"/>
    <property type="evidence" value="ECO:0007669"/>
    <property type="project" value="TreeGrafter"/>
</dbReference>
<proteinExistence type="predicted"/>
<dbReference type="AlphaFoldDB" id="A0A7U7J1Z2"/>
<dbReference type="GO" id="GO:0060070">
    <property type="term" value="P:canonical Wnt signaling pathway"/>
    <property type="evidence" value="ECO:0007669"/>
    <property type="project" value="TreeGrafter"/>
</dbReference>
<reference evidence="1 2" key="1">
    <citation type="journal article" date="2014" name="Genome Biol. Evol.">
        <title>Acetic acid bacteria genomes reveal functional traits for adaptation to life in insect guts.</title>
        <authorList>
            <person name="Chouaia B."/>
            <person name="Gaiarsa S."/>
            <person name="Crotti E."/>
            <person name="Comandatore F."/>
            <person name="Degli Esposti M."/>
            <person name="Ricci I."/>
            <person name="Alma A."/>
            <person name="Favia G."/>
            <person name="Bandi C."/>
            <person name="Daffonchio D."/>
        </authorList>
    </citation>
    <scope>NUCLEOTIDE SEQUENCE [LARGE SCALE GENOMIC DNA]</scope>
    <source>
        <strain evidence="2">AM169</strain>
    </source>
</reference>
<dbReference type="InterPro" id="IPR000033">
    <property type="entry name" value="LDLR_classB_rpt"/>
</dbReference>
<accession>A0A7U7J1Z2</accession>
<dbReference type="SUPFAM" id="SSF63829">
    <property type="entry name" value="Calcium-dependent phosphotriesterase"/>
    <property type="match status" value="1"/>
</dbReference>
<gene>
    <name evidence="1" type="ORF">SACS_1708</name>
</gene>
<dbReference type="SMART" id="SM00135">
    <property type="entry name" value="LY"/>
    <property type="match status" value="4"/>
</dbReference>
<protein>
    <recommendedName>
        <fullName evidence="3">3-hydroxyacyl-CoA dehydrogenase</fullName>
    </recommendedName>
</protein>
<evidence type="ECO:0000313" key="1">
    <source>
        <dbReference type="EMBL" id="CDG34446.1"/>
    </source>
</evidence>
<dbReference type="InterPro" id="IPR011042">
    <property type="entry name" value="6-blade_b-propeller_TolB-like"/>
</dbReference>
<dbReference type="Gene3D" id="2.120.10.30">
    <property type="entry name" value="TolB, C-terminal domain"/>
    <property type="match status" value="2"/>
</dbReference>
<dbReference type="RefSeq" id="WP_052349219.1">
    <property type="nucleotide sequence ID" value="NZ_CBLY010000007.1"/>
</dbReference>
<dbReference type="InterPro" id="IPR050778">
    <property type="entry name" value="Cueball_EGF_LRP_Nidogen"/>
</dbReference>
<dbReference type="GO" id="GO:0005886">
    <property type="term" value="C:plasma membrane"/>
    <property type="evidence" value="ECO:0007669"/>
    <property type="project" value="TreeGrafter"/>
</dbReference>
<sequence length="295" mass="32150">MTRNIVLHSLEIEPARITALSIQDGCPLSHIDIGWGCPDGVWIDPTEGRIYWTNMGANPSDADGTIESARLDGSDHKVLVANGLVVTPKQLTSTPGGEHLYWCDREGMRIMRCRRDGSDVEVLLQTGTYPEHMKDATRHCVGITLDTSNGHLYWSQKGPPKGGRGRIFRMSLDLPAGTDPADRHDIELLADHLPEPIDLHVSPALGKLWWTDRGAAPDGNSLNVARVDEHGLHDQQVILRDLDEAIGLAVDAEGTLAFVSDLGGSIREVILETGQARLITKQAPTTGLCLVVQED</sequence>
<organism evidence="1 2">
    <name type="scientific">Parasaccharibacter apium</name>
    <dbReference type="NCBI Taxonomy" id="1510841"/>
    <lineage>
        <taxon>Bacteria</taxon>
        <taxon>Pseudomonadati</taxon>
        <taxon>Pseudomonadota</taxon>
        <taxon>Alphaproteobacteria</taxon>
        <taxon>Acetobacterales</taxon>
        <taxon>Acetobacteraceae</taxon>
        <taxon>Parasaccharibacter</taxon>
    </lineage>
</organism>
<comment type="caution">
    <text evidence="1">The sequence shown here is derived from an EMBL/GenBank/DDBJ whole genome shotgun (WGS) entry which is preliminary data.</text>
</comment>
<reference evidence="1 2" key="2">
    <citation type="journal article" date="2014" name="PLoS ONE">
        <title>Evolution of mitochondria reconstructed from the energy metabolism of living bacteria.</title>
        <authorList>
            <person name="Degli Esposti M."/>
            <person name="Chouaia B."/>
            <person name="Comandatore F."/>
            <person name="Crotti E."/>
            <person name="Sassera D."/>
            <person name="Lievens P.M."/>
            <person name="Daffonchio D."/>
            <person name="Bandi C."/>
        </authorList>
    </citation>
    <scope>NUCLEOTIDE SEQUENCE [LARGE SCALE GENOMIC DNA]</scope>
    <source>
        <strain evidence="2">AM169</strain>
    </source>
</reference>
<evidence type="ECO:0008006" key="3">
    <source>
        <dbReference type="Google" id="ProtNLM"/>
    </source>
</evidence>
<evidence type="ECO:0000313" key="2">
    <source>
        <dbReference type="Proteomes" id="UP000027590"/>
    </source>
</evidence>
<dbReference type="PANTHER" id="PTHR46513:SF13">
    <property type="entry name" value="EGF-LIKE DOMAIN-CONTAINING PROTEIN"/>
    <property type="match status" value="1"/>
</dbReference>
<name>A0A7U7J1Z2_9PROT</name>
<dbReference type="EMBL" id="CBLY010000007">
    <property type="protein sequence ID" value="CDG34446.1"/>
    <property type="molecule type" value="Genomic_DNA"/>
</dbReference>
<dbReference type="PROSITE" id="PS51120">
    <property type="entry name" value="LDLRB"/>
    <property type="match status" value="1"/>
</dbReference>
<dbReference type="Proteomes" id="UP000027590">
    <property type="component" value="Unassembled WGS sequence"/>
</dbReference>
<dbReference type="GO" id="GO:0017147">
    <property type="term" value="F:Wnt-protein binding"/>
    <property type="evidence" value="ECO:0007669"/>
    <property type="project" value="TreeGrafter"/>
</dbReference>